<reference evidence="1" key="1">
    <citation type="journal article" date="2019" name="bioRxiv">
        <title>The Genome of the Zebra Mussel, Dreissena polymorpha: A Resource for Invasive Species Research.</title>
        <authorList>
            <person name="McCartney M.A."/>
            <person name="Auch B."/>
            <person name="Kono T."/>
            <person name="Mallez S."/>
            <person name="Zhang Y."/>
            <person name="Obille A."/>
            <person name="Becker A."/>
            <person name="Abrahante J.E."/>
            <person name="Garbe J."/>
            <person name="Badalamenti J.P."/>
            <person name="Herman A."/>
            <person name="Mangelson H."/>
            <person name="Liachko I."/>
            <person name="Sullivan S."/>
            <person name="Sone E.D."/>
            <person name="Koren S."/>
            <person name="Silverstein K.A.T."/>
            <person name="Beckman K.B."/>
            <person name="Gohl D.M."/>
        </authorList>
    </citation>
    <scope>NUCLEOTIDE SEQUENCE</scope>
    <source>
        <strain evidence="1">Duluth1</strain>
        <tissue evidence="1">Whole animal</tissue>
    </source>
</reference>
<dbReference type="Proteomes" id="UP000828390">
    <property type="component" value="Unassembled WGS sequence"/>
</dbReference>
<sequence>MNSHALETTPPFYELIPLLSAKANKFTLTLVMVAEGSRGETKGQTTAQLLSDVSSTVEPIQ</sequence>
<dbReference type="AlphaFoldDB" id="A0A9D4I2B2"/>
<dbReference type="EMBL" id="JAIWYP010000011">
    <property type="protein sequence ID" value="KAH3739856.1"/>
    <property type="molecule type" value="Genomic_DNA"/>
</dbReference>
<proteinExistence type="predicted"/>
<name>A0A9D4I2B2_DREPO</name>
<accession>A0A9D4I2B2</accession>
<reference evidence="1" key="2">
    <citation type="submission" date="2020-11" db="EMBL/GenBank/DDBJ databases">
        <authorList>
            <person name="McCartney M.A."/>
            <person name="Auch B."/>
            <person name="Kono T."/>
            <person name="Mallez S."/>
            <person name="Becker A."/>
            <person name="Gohl D.M."/>
            <person name="Silverstein K.A.T."/>
            <person name="Koren S."/>
            <person name="Bechman K.B."/>
            <person name="Herman A."/>
            <person name="Abrahante J.E."/>
            <person name="Garbe J."/>
        </authorList>
    </citation>
    <scope>NUCLEOTIDE SEQUENCE</scope>
    <source>
        <strain evidence="1">Duluth1</strain>
        <tissue evidence="1">Whole animal</tissue>
    </source>
</reference>
<protein>
    <submittedName>
        <fullName evidence="1">Uncharacterized protein</fullName>
    </submittedName>
</protein>
<gene>
    <name evidence="1" type="ORF">DPMN_046546</name>
</gene>
<evidence type="ECO:0000313" key="1">
    <source>
        <dbReference type="EMBL" id="KAH3739856.1"/>
    </source>
</evidence>
<evidence type="ECO:0000313" key="2">
    <source>
        <dbReference type="Proteomes" id="UP000828390"/>
    </source>
</evidence>
<keyword evidence="2" id="KW-1185">Reference proteome</keyword>
<comment type="caution">
    <text evidence="1">The sequence shown here is derived from an EMBL/GenBank/DDBJ whole genome shotgun (WGS) entry which is preliminary data.</text>
</comment>
<organism evidence="1 2">
    <name type="scientific">Dreissena polymorpha</name>
    <name type="common">Zebra mussel</name>
    <name type="synonym">Mytilus polymorpha</name>
    <dbReference type="NCBI Taxonomy" id="45954"/>
    <lineage>
        <taxon>Eukaryota</taxon>
        <taxon>Metazoa</taxon>
        <taxon>Spiralia</taxon>
        <taxon>Lophotrochozoa</taxon>
        <taxon>Mollusca</taxon>
        <taxon>Bivalvia</taxon>
        <taxon>Autobranchia</taxon>
        <taxon>Heteroconchia</taxon>
        <taxon>Euheterodonta</taxon>
        <taxon>Imparidentia</taxon>
        <taxon>Neoheterodontei</taxon>
        <taxon>Myida</taxon>
        <taxon>Dreissenoidea</taxon>
        <taxon>Dreissenidae</taxon>
        <taxon>Dreissena</taxon>
    </lineage>
</organism>